<keyword evidence="2" id="KW-0479">Metal-binding</keyword>
<dbReference type="RefSeq" id="XP_007860589.1">
    <property type="nucleotide sequence ID" value="XM_007862398.1"/>
</dbReference>
<evidence type="ECO:0000256" key="4">
    <source>
        <dbReference type="ARBA" id="ARBA00023239"/>
    </source>
</evidence>
<gene>
    <name evidence="6" type="ORF">GLOTRDRAFT_67467</name>
</gene>
<name>S7QLC2_GLOTA</name>
<evidence type="ECO:0000256" key="1">
    <source>
        <dbReference type="ARBA" id="ARBA00005495"/>
    </source>
</evidence>
<evidence type="ECO:0000313" key="7">
    <source>
        <dbReference type="Proteomes" id="UP000030669"/>
    </source>
</evidence>
<protein>
    <recommendedName>
        <fullName evidence="5">CENP-V/GFA domain-containing protein</fullName>
    </recommendedName>
</protein>
<comment type="similarity">
    <text evidence="1">Belongs to the Gfa family.</text>
</comment>
<dbReference type="Pfam" id="PF04828">
    <property type="entry name" value="GFA"/>
    <property type="match status" value="1"/>
</dbReference>
<keyword evidence="3" id="KW-0862">Zinc</keyword>
<dbReference type="PANTHER" id="PTHR33337">
    <property type="entry name" value="GFA DOMAIN-CONTAINING PROTEIN"/>
    <property type="match status" value="1"/>
</dbReference>
<evidence type="ECO:0000256" key="3">
    <source>
        <dbReference type="ARBA" id="ARBA00022833"/>
    </source>
</evidence>
<evidence type="ECO:0000256" key="2">
    <source>
        <dbReference type="ARBA" id="ARBA00022723"/>
    </source>
</evidence>
<reference evidence="6 7" key="1">
    <citation type="journal article" date="2012" name="Science">
        <title>The Paleozoic origin of enzymatic lignin decomposition reconstructed from 31 fungal genomes.</title>
        <authorList>
            <person name="Floudas D."/>
            <person name="Binder M."/>
            <person name="Riley R."/>
            <person name="Barry K."/>
            <person name="Blanchette R.A."/>
            <person name="Henrissat B."/>
            <person name="Martinez A.T."/>
            <person name="Otillar R."/>
            <person name="Spatafora J.W."/>
            <person name="Yadav J.S."/>
            <person name="Aerts A."/>
            <person name="Benoit I."/>
            <person name="Boyd A."/>
            <person name="Carlson A."/>
            <person name="Copeland A."/>
            <person name="Coutinho P.M."/>
            <person name="de Vries R.P."/>
            <person name="Ferreira P."/>
            <person name="Findley K."/>
            <person name="Foster B."/>
            <person name="Gaskell J."/>
            <person name="Glotzer D."/>
            <person name="Gorecki P."/>
            <person name="Heitman J."/>
            <person name="Hesse C."/>
            <person name="Hori C."/>
            <person name="Igarashi K."/>
            <person name="Jurgens J.A."/>
            <person name="Kallen N."/>
            <person name="Kersten P."/>
            <person name="Kohler A."/>
            <person name="Kuees U."/>
            <person name="Kumar T.K.A."/>
            <person name="Kuo A."/>
            <person name="LaButti K."/>
            <person name="Larrondo L.F."/>
            <person name="Lindquist E."/>
            <person name="Ling A."/>
            <person name="Lombard V."/>
            <person name="Lucas S."/>
            <person name="Lundell T."/>
            <person name="Martin R."/>
            <person name="McLaughlin D.J."/>
            <person name="Morgenstern I."/>
            <person name="Morin E."/>
            <person name="Murat C."/>
            <person name="Nagy L.G."/>
            <person name="Nolan M."/>
            <person name="Ohm R.A."/>
            <person name="Patyshakuliyeva A."/>
            <person name="Rokas A."/>
            <person name="Ruiz-Duenas F.J."/>
            <person name="Sabat G."/>
            <person name="Salamov A."/>
            <person name="Samejima M."/>
            <person name="Schmutz J."/>
            <person name="Slot J.C."/>
            <person name="St John F."/>
            <person name="Stenlid J."/>
            <person name="Sun H."/>
            <person name="Sun S."/>
            <person name="Syed K."/>
            <person name="Tsang A."/>
            <person name="Wiebenga A."/>
            <person name="Young D."/>
            <person name="Pisabarro A."/>
            <person name="Eastwood D.C."/>
            <person name="Martin F."/>
            <person name="Cullen D."/>
            <person name="Grigoriev I.V."/>
            <person name="Hibbett D.S."/>
        </authorList>
    </citation>
    <scope>NUCLEOTIDE SEQUENCE [LARGE SCALE GENOMIC DNA]</scope>
    <source>
        <strain evidence="6 7">ATCC 11539</strain>
    </source>
</reference>
<dbReference type="InterPro" id="IPR011057">
    <property type="entry name" value="Mss4-like_sf"/>
</dbReference>
<dbReference type="PROSITE" id="PS51891">
    <property type="entry name" value="CENP_V_GFA"/>
    <property type="match status" value="1"/>
</dbReference>
<dbReference type="AlphaFoldDB" id="S7QLC2"/>
<dbReference type="OrthoDB" id="9970124at2759"/>
<dbReference type="Proteomes" id="UP000030669">
    <property type="component" value="Unassembled WGS sequence"/>
</dbReference>
<organism evidence="6 7">
    <name type="scientific">Gloeophyllum trabeum (strain ATCC 11539 / FP-39264 / Madison 617)</name>
    <name type="common">Brown rot fungus</name>
    <dbReference type="NCBI Taxonomy" id="670483"/>
    <lineage>
        <taxon>Eukaryota</taxon>
        <taxon>Fungi</taxon>
        <taxon>Dikarya</taxon>
        <taxon>Basidiomycota</taxon>
        <taxon>Agaricomycotina</taxon>
        <taxon>Agaricomycetes</taxon>
        <taxon>Gloeophyllales</taxon>
        <taxon>Gloeophyllaceae</taxon>
        <taxon>Gloeophyllum</taxon>
    </lineage>
</organism>
<sequence>MSSSPEQVDPQEDEDVIQGSCFCGGVSYEVYGTPVLSAFCHCTKCQRMTGCPFVHTIHYDASAFAWTHPGFHLSRLDSYNVPEKPWKTRYRCKQCGCTVASHNAKTSHWSVWGAQLQRGEDGKIMNWEKIKPTAHIFYGTRMMDVHDDLGKWEGYEGTSPRIIQPWSGASPNPTPN</sequence>
<dbReference type="GO" id="GO:0016846">
    <property type="term" value="F:carbon-sulfur lyase activity"/>
    <property type="evidence" value="ECO:0007669"/>
    <property type="project" value="InterPro"/>
</dbReference>
<dbReference type="PANTHER" id="PTHR33337:SF40">
    <property type="entry name" value="CENP-V_GFA DOMAIN-CONTAINING PROTEIN-RELATED"/>
    <property type="match status" value="1"/>
</dbReference>
<dbReference type="EMBL" id="KB469296">
    <property type="protein sequence ID" value="EPQ60112.1"/>
    <property type="molecule type" value="Genomic_DNA"/>
</dbReference>
<dbReference type="GeneID" id="19307798"/>
<dbReference type="KEGG" id="gtr:GLOTRDRAFT_67467"/>
<dbReference type="HOGENOM" id="CLU_055491_8_1_1"/>
<dbReference type="eggNOG" id="ENOG502SB33">
    <property type="taxonomic scope" value="Eukaryota"/>
</dbReference>
<accession>S7QLC2</accession>
<dbReference type="Gene3D" id="3.90.1590.10">
    <property type="entry name" value="glutathione-dependent formaldehyde- activating enzyme (gfa)"/>
    <property type="match status" value="1"/>
</dbReference>
<keyword evidence="7" id="KW-1185">Reference proteome</keyword>
<feature type="domain" description="CENP-V/GFA" evidence="5">
    <location>
        <begin position="17"/>
        <end position="128"/>
    </location>
</feature>
<dbReference type="InterPro" id="IPR006913">
    <property type="entry name" value="CENP-V/GFA"/>
</dbReference>
<evidence type="ECO:0000259" key="5">
    <source>
        <dbReference type="PROSITE" id="PS51891"/>
    </source>
</evidence>
<evidence type="ECO:0000313" key="6">
    <source>
        <dbReference type="EMBL" id="EPQ60112.1"/>
    </source>
</evidence>
<dbReference type="SUPFAM" id="SSF51316">
    <property type="entry name" value="Mss4-like"/>
    <property type="match status" value="1"/>
</dbReference>
<dbReference type="OMA" id="AMGYCHC"/>
<keyword evidence="4" id="KW-0456">Lyase</keyword>
<dbReference type="GO" id="GO:0046872">
    <property type="term" value="F:metal ion binding"/>
    <property type="evidence" value="ECO:0007669"/>
    <property type="project" value="UniProtKB-KW"/>
</dbReference>
<proteinExistence type="inferred from homology"/>